<evidence type="ECO:0000259" key="2">
    <source>
        <dbReference type="PROSITE" id="PS50943"/>
    </source>
</evidence>
<sequence>MEQQTVLGQGAQAIISIHCHPVDLYVGQQIRRRREAIGVSQQALARKAGISFQQIQKYERGKNRVSASKLYVVACALRVPITYFFPEIDETDPIPTNGPD</sequence>
<accession>A0A2N9W383</accession>
<dbReference type="PANTHER" id="PTHR46797:SF1">
    <property type="entry name" value="METHYLPHOSPHONATE SYNTHASE"/>
    <property type="match status" value="1"/>
</dbReference>
<dbReference type="Proteomes" id="UP000232163">
    <property type="component" value="Unassembled WGS sequence"/>
</dbReference>
<dbReference type="InterPro" id="IPR001387">
    <property type="entry name" value="Cro/C1-type_HTH"/>
</dbReference>
<evidence type="ECO:0000313" key="4">
    <source>
        <dbReference type="Proteomes" id="UP000232163"/>
    </source>
</evidence>
<protein>
    <recommendedName>
        <fullName evidence="2">HTH cro/C1-type domain-containing protein</fullName>
    </recommendedName>
</protein>
<comment type="caution">
    <text evidence="3">The sequence shown here is derived from an EMBL/GenBank/DDBJ whole genome shotgun (WGS) entry which is preliminary data.</text>
</comment>
<dbReference type="GO" id="GO:0003677">
    <property type="term" value="F:DNA binding"/>
    <property type="evidence" value="ECO:0007669"/>
    <property type="project" value="UniProtKB-KW"/>
</dbReference>
<feature type="domain" description="HTH cro/C1-type" evidence="2">
    <location>
        <begin position="30"/>
        <end position="84"/>
    </location>
</feature>
<dbReference type="PANTHER" id="PTHR46797">
    <property type="entry name" value="HTH-TYPE TRANSCRIPTIONAL REGULATOR"/>
    <property type="match status" value="1"/>
</dbReference>
<keyword evidence="4" id="KW-1185">Reference proteome</keyword>
<dbReference type="InterPro" id="IPR050807">
    <property type="entry name" value="TransReg_Diox_bact_type"/>
</dbReference>
<evidence type="ECO:0000256" key="1">
    <source>
        <dbReference type="ARBA" id="ARBA00023125"/>
    </source>
</evidence>
<dbReference type="CDD" id="cd00093">
    <property type="entry name" value="HTH_XRE"/>
    <property type="match status" value="1"/>
</dbReference>
<dbReference type="EMBL" id="MZMT01000005">
    <property type="protein sequence ID" value="PIO46201.1"/>
    <property type="molecule type" value="Genomic_DNA"/>
</dbReference>
<dbReference type="AlphaFoldDB" id="A0A2N9W383"/>
<dbReference type="SMART" id="SM00530">
    <property type="entry name" value="HTH_XRE"/>
    <property type="match status" value="1"/>
</dbReference>
<dbReference type="GO" id="GO:0005829">
    <property type="term" value="C:cytosol"/>
    <property type="evidence" value="ECO:0007669"/>
    <property type="project" value="TreeGrafter"/>
</dbReference>
<reference evidence="3 4" key="1">
    <citation type="journal article" date="2017" name="Int J Environ Stud">
        <title>Does the Miocene-Pliocene relict legume Oxytropis triphylla form nitrogen-fixing nodules with a combination of bacterial strains?</title>
        <authorList>
            <person name="Safronova V."/>
            <person name="Belimov A."/>
            <person name="Sazanova A."/>
            <person name="Kuznetsova I."/>
            <person name="Popova J."/>
            <person name="Andronov E."/>
            <person name="Verkhozina A."/>
            <person name="Tikhonovich I."/>
        </authorList>
    </citation>
    <scope>NUCLEOTIDE SEQUENCE [LARGE SCALE GENOMIC DNA]</scope>
    <source>
        <strain evidence="3 4">Tri-38</strain>
    </source>
</reference>
<keyword evidence="1" id="KW-0238">DNA-binding</keyword>
<gene>
    <name evidence="3" type="ORF">B5P45_03590</name>
</gene>
<dbReference type="RefSeq" id="WP_100002047.1">
    <property type="nucleotide sequence ID" value="NZ_CP017941.1"/>
</dbReference>
<dbReference type="KEGG" id="pht:BLM14_21975"/>
<dbReference type="Pfam" id="PF01381">
    <property type="entry name" value="HTH_3"/>
    <property type="match status" value="1"/>
</dbReference>
<dbReference type="Gene3D" id="1.10.260.40">
    <property type="entry name" value="lambda repressor-like DNA-binding domains"/>
    <property type="match status" value="1"/>
</dbReference>
<dbReference type="GO" id="GO:0003700">
    <property type="term" value="F:DNA-binding transcription factor activity"/>
    <property type="evidence" value="ECO:0007669"/>
    <property type="project" value="TreeGrafter"/>
</dbReference>
<dbReference type="SUPFAM" id="SSF47413">
    <property type="entry name" value="lambda repressor-like DNA-binding domains"/>
    <property type="match status" value="1"/>
</dbReference>
<proteinExistence type="predicted"/>
<evidence type="ECO:0000313" key="3">
    <source>
        <dbReference type="EMBL" id="PIO46201.1"/>
    </source>
</evidence>
<dbReference type="InterPro" id="IPR010982">
    <property type="entry name" value="Lambda_DNA-bd_dom_sf"/>
</dbReference>
<name>A0A2N9W383_9HYPH</name>
<dbReference type="PROSITE" id="PS50943">
    <property type="entry name" value="HTH_CROC1"/>
    <property type="match status" value="1"/>
</dbReference>
<organism evidence="3 4">
    <name type="scientific">Phyllobacterium zundukense</name>
    <dbReference type="NCBI Taxonomy" id="1867719"/>
    <lineage>
        <taxon>Bacteria</taxon>
        <taxon>Pseudomonadati</taxon>
        <taxon>Pseudomonadota</taxon>
        <taxon>Alphaproteobacteria</taxon>
        <taxon>Hyphomicrobiales</taxon>
        <taxon>Phyllobacteriaceae</taxon>
        <taxon>Phyllobacterium</taxon>
    </lineage>
</organism>
<dbReference type="OrthoDB" id="8404757at2"/>